<accession>W9C399</accession>
<sequence>MPRITIDHRAHTIPPKYIRDYVNDLPYYMTLCLHPSTIGSVICSIFWEPGLDCNLVSAWFGAILEVLRPIIEAGDLEMLAKIFIVRRLKPALLWLGIWVMCDHAMLDMLTSYLEIHQERKYYGLWSSPDIEVAVWTGSKQSFLNENVSDTYEGIAEQVPRSDLVRHRFNFRLADFADLRFGWQVPGHVSKQQIEPELWPRLEIGYIQRGFRHDKNVELDSETASETETETIYIPEGFTCKVGIRPSKDATFHIVGYGSTDAAGERSLEALVIPGIRQHPWMPGSRGI</sequence>
<dbReference type="HOGENOM" id="CLU_970317_0_0_1"/>
<evidence type="ECO:0000313" key="1">
    <source>
        <dbReference type="EMBL" id="ESZ90331.1"/>
    </source>
</evidence>
<comment type="caution">
    <text evidence="1">The sequence shown here is derived from an EMBL/GenBank/DDBJ whole genome shotgun (WGS) entry which is preliminary data.</text>
</comment>
<dbReference type="EMBL" id="AYSA01000650">
    <property type="protein sequence ID" value="ESZ90331.1"/>
    <property type="molecule type" value="Genomic_DNA"/>
</dbReference>
<protein>
    <submittedName>
        <fullName evidence="1">Uncharacterized protein</fullName>
    </submittedName>
</protein>
<dbReference type="OrthoDB" id="3549294at2759"/>
<reference evidence="1 2" key="1">
    <citation type="journal article" date="2014" name="Genome Announc.">
        <title>Draft genome sequence of Sclerotinia borealis, a psychrophilic plant pathogenic fungus.</title>
        <authorList>
            <person name="Mardanov A.V."/>
            <person name="Beletsky A.V."/>
            <person name="Kadnikov V.V."/>
            <person name="Ignatov A.N."/>
            <person name="Ravin N.V."/>
        </authorList>
    </citation>
    <scope>NUCLEOTIDE SEQUENCE [LARGE SCALE GENOMIC DNA]</scope>
    <source>
        <strain evidence="2">F-4157</strain>
    </source>
</reference>
<name>W9C399_SCLBF</name>
<proteinExistence type="predicted"/>
<organism evidence="1 2">
    <name type="scientific">Sclerotinia borealis (strain F-4128)</name>
    <dbReference type="NCBI Taxonomy" id="1432307"/>
    <lineage>
        <taxon>Eukaryota</taxon>
        <taxon>Fungi</taxon>
        <taxon>Dikarya</taxon>
        <taxon>Ascomycota</taxon>
        <taxon>Pezizomycotina</taxon>
        <taxon>Leotiomycetes</taxon>
        <taxon>Helotiales</taxon>
        <taxon>Sclerotiniaceae</taxon>
        <taxon>Sclerotinia</taxon>
    </lineage>
</organism>
<evidence type="ECO:0000313" key="2">
    <source>
        <dbReference type="Proteomes" id="UP000019487"/>
    </source>
</evidence>
<gene>
    <name evidence="1" type="ORF">SBOR_9287</name>
</gene>
<dbReference type="Proteomes" id="UP000019487">
    <property type="component" value="Unassembled WGS sequence"/>
</dbReference>
<dbReference type="AlphaFoldDB" id="W9C399"/>
<keyword evidence="2" id="KW-1185">Reference proteome</keyword>